<accession>A0A9W4TRG7</accession>
<evidence type="ECO:0000259" key="8">
    <source>
        <dbReference type="Pfam" id="PF02656"/>
    </source>
</evidence>
<feature type="domain" description="DUF202" evidence="8">
    <location>
        <begin position="72"/>
        <end position="151"/>
    </location>
</feature>
<dbReference type="Pfam" id="PF02656">
    <property type="entry name" value="DUF202"/>
    <property type="match status" value="1"/>
</dbReference>
<evidence type="ECO:0000256" key="1">
    <source>
        <dbReference type="ARBA" id="ARBA00004651"/>
    </source>
</evidence>
<keyword evidence="5 7" id="KW-0472">Membrane</keyword>
<feature type="transmembrane region" description="Helical" evidence="7">
    <location>
        <begin position="84"/>
        <end position="104"/>
    </location>
</feature>
<dbReference type="AlphaFoldDB" id="A0A9W4TRG7"/>
<feature type="transmembrane region" description="Helical" evidence="7">
    <location>
        <begin position="170"/>
        <end position="193"/>
    </location>
</feature>
<gene>
    <name evidence="9" type="ORF">CANVERA_P0152</name>
</gene>
<dbReference type="InterPro" id="IPR003807">
    <property type="entry name" value="DUF202"/>
</dbReference>
<comment type="subcellular location">
    <subcellularLocation>
        <location evidence="1">Cell membrane</location>
        <topology evidence="1">Multi-pass membrane protein</topology>
    </subcellularLocation>
</comment>
<dbReference type="PANTHER" id="PTHR34187">
    <property type="entry name" value="FGR18P"/>
    <property type="match status" value="1"/>
</dbReference>
<comment type="caution">
    <text evidence="9">The sequence shown here is derived from an EMBL/GenBank/DDBJ whole genome shotgun (WGS) entry which is preliminary data.</text>
</comment>
<protein>
    <recommendedName>
        <fullName evidence="8">DUF202 domain-containing protein</fullName>
    </recommendedName>
</protein>
<dbReference type="GO" id="GO:0005886">
    <property type="term" value="C:plasma membrane"/>
    <property type="evidence" value="ECO:0007669"/>
    <property type="project" value="UniProtKB-SubCell"/>
</dbReference>
<feature type="compositionally biased region" description="Basic and acidic residues" evidence="6">
    <location>
        <begin position="1"/>
        <end position="12"/>
    </location>
</feature>
<evidence type="ECO:0000256" key="7">
    <source>
        <dbReference type="SAM" id="Phobius"/>
    </source>
</evidence>
<evidence type="ECO:0000256" key="2">
    <source>
        <dbReference type="ARBA" id="ARBA00022475"/>
    </source>
</evidence>
<evidence type="ECO:0000256" key="6">
    <source>
        <dbReference type="SAM" id="MobiDB-lite"/>
    </source>
</evidence>
<sequence>MSDNDIQRRNSNEIEEYDPIEGNSTAINNPDASTLLHRPKDSKLEDQQCSNILPSQGFPYSLILKVQSSEPRDVLQSERTCLSFVRFSTALFFTALAVLLNFKFDTSGNESNHDKDDNCYHKTYSIVVSYMLLFLSSSVLVVSGFNYFITINRYAKLKISTYNFNNLSTVICMAGIVITLVSLNILMIVEGYLEDS</sequence>
<proteinExistence type="predicted"/>
<feature type="transmembrane region" description="Helical" evidence="7">
    <location>
        <begin position="124"/>
        <end position="149"/>
    </location>
</feature>
<name>A0A9W4TRG7_9ASCO</name>
<dbReference type="PANTHER" id="PTHR34187:SF2">
    <property type="entry name" value="DUF202 DOMAIN-CONTAINING PROTEIN"/>
    <property type="match status" value="1"/>
</dbReference>
<evidence type="ECO:0000256" key="5">
    <source>
        <dbReference type="ARBA" id="ARBA00023136"/>
    </source>
</evidence>
<evidence type="ECO:0000313" key="9">
    <source>
        <dbReference type="EMBL" id="CAI5755636.1"/>
    </source>
</evidence>
<evidence type="ECO:0000313" key="10">
    <source>
        <dbReference type="Proteomes" id="UP001152885"/>
    </source>
</evidence>
<reference evidence="9" key="1">
    <citation type="submission" date="2022-12" db="EMBL/GenBank/DDBJ databases">
        <authorList>
            <person name="Brejova B."/>
        </authorList>
    </citation>
    <scope>NUCLEOTIDE SEQUENCE</scope>
</reference>
<dbReference type="InterPro" id="IPR052053">
    <property type="entry name" value="IM_YidH-like"/>
</dbReference>
<feature type="compositionally biased region" description="Polar residues" evidence="6">
    <location>
        <begin position="22"/>
        <end position="32"/>
    </location>
</feature>
<feature type="region of interest" description="Disordered" evidence="6">
    <location>
        <begin position="1"/>
        <end position="37"/>
    </location>
</feature>
<keyword evidence="4 7" id="KW-1133">Transmembrane helix</keyword>
<dbReference type="OrthoDB" id="199599at2759"/>
<evidence type="ECO:0000256" key="3">
    <source>
        <dbReference type="ARBA" id="ARBA00022692"/>
    </source>
</evidence>
<evidence type="ECO:0000256" key="4">
    <source>
        <dbReference type="ARBA" id="ARBA00022989"/>
    </source>
</evidence>
<organism evidence="9 10">
    <name type="scientific">Candida verbasci</name>
    <dbReference type="NCBI Taxonomy" id="1227364"/>
    <lineage>
        <taxon>Eukaryota</taxon>
        <taxon>Fungi</taxon>
        <taxon>Dikarya</taxon>
        <taxon>Ascomycota</taxon>
        <taxon>Saccharomycotina</taxon>
        <taxon>Pichiomycetes</taxon>
        <taxon>Debaryomycetaceae</taxon>
        <taxon>Candida/Lodderomyces clade</taxon>
        <taxon>Candida</taxon>
    </lineage>
</organism>
<dbReference type="EMBL" id="CANTUO010000001">
    <property type="protein sequence ID" value="CAI5755636.1"/>
    <property type="molecule type" value="Genomic_DNA"/>
</dbReference>
<keyword evidence="10" id="KW-1185">Reference proteome</keyword>
<keyword evidence="3 7" id="KW-0812">Transmembrane</keyword>
<dbReference type="Proteomes" id="UP001152885">
    <property type="component" value="Unassembled WGS sequence"/>
</dbReference>
<keyword evidence="2" id="KW-1003">Cell membrane</keyword>